<sequence>MAIPRTNAYSGPTLFSYGFRPFFLFGAFYAGLTILLWVPFYFGEIELPISMGIADWHMHETLFGFVPAVIAGFLLTAVPNWTGRLPVNGSALIALVLAWALGRVVTNISALMPLWSVVALNLLFPTLFAAAVCREILAGKNWRNLKVLVMFGLLVMAQIWFYFAWANGFSTRPAAYLALSVVLMLIMLIGGRIVPSFTRNYLVKRHSETLPHPFGGFDKITVLSSAVILLGFVLQSTGLFNWPIFFAFGFMLLAGLHLVRLMRWHPELIWRDGLLLVLHTGYAFVPIGFALMALSFLDDGSVPIVAAIHALSTGAVGLMVIGVMSRATLGHTGHPLVATRGTLILFAAILLASILRILAAFDSDASVMLMRGSHLFWVIGFWGFVALYGGKLTRPRAKPKR</sequence>
<feature type="transmembrane region" description="Helical" evidence="1">
    <location>
        <begin position="302"/>
        <end position="323"/>
    </location>
</feature>
<name>A0A2R4MAP3_9HYPH</name>
<feature type="transmembrane region" description="Helical" evidence="1">
    <location>
        <begin position="145"/>
        <end position="163"/>
    </location>
</feature>
<reference evidence="2 3" key="1">
    <citation type="submission" date="2017-05" db="EMBL/GenBank/DDBJ databases">
        <title>Genome Analysis of Maritalea myrionectae HL2708#5.</title>
        <authorList>
            <consortium name="Cotde Inc.-PKNU"/>
            <person name="Jang D."/>
            <person name="Oh H.-M."/>
        </authorList>
    </citation>
    <scope>NUCLEOTIDE SEQUENCE [LARGE SCALE GENOMIC DNA]</scope>
    <source>
        <strain evidence="2 3">HL2708#5</strain>
    </source>
</reference>
<keyword evidence="3" id="KW-1185">Reference proteome</keyword>
<evidence type="ECO:0000313" key="2">
    <source>
        <dbReference type="EMBL" id="AVX02939.1"/>
    </source>
</evidence>
<proteinExistence type="predicted"/>
<dbReference type="KEGG" id="mmyr:MXMO3_00392"/>
<dbReference type="InterPro" id="IPR010266">
    <property type="entry name" value="NnrS"/>
</dbReference>
<accession>A0A2R4MAP3</accession>
<feature type="transmembrane region" description="Helical" evidence="1">
    <location>
        <begin position="216"/>
        <end position="234"/>
    </location>
</feature>
<dbReference type="EMBL" id="CP021330">
    <property type="protein sequence ID" value="AVX02939.1"/>
    <property type="molecule type" value="Genomic_DNA"/>
</dbReference>
<dbReference type="RefSeq" id="WP_117394764.1">
    <property type="nucleotide sequence ID" value="NZ_CP021330.1"/>
</dbReference>
<evidence type="ECO:0008006" key="4">
    <source>
        <dbReference type="Google" id="ProtNLM"/>
    </source>
</evidence>
<feature type="transmembrane region" description="Helical" evidence="1">
    <location>
        <begin position="343"/>
        <end position="361"/>
    </location>
</feature>
<keyword evidence="1" id="KW-1133">Transmembrane helix</keyword>
<feature type="transmembrane region" description="Helical" evidence="1">
    <location>
        <begin position="274"/>
        <end position="296"/>
    </location>
</feature>
<keyword evidence="1" id="KW-0472">Membrane</keyword>
<evidence type="ECO:0000256" key="1">
    <source>
        <dbReference type="SAM" id="Phobius"/>
    </source>
</evidence>
<dbReference type="Proteomes" id="UP000258927">
    <property type="component" value="Chromosome"/>
</dbReference>
<dbReference type="AlphaFoldDB" id="A0A2R4MAP3"/>
<dbReference type="Pfam" id="PF05940">
    <property type="entry name" value="NnrS"/>
    <property type="match status" value="1"/>
</dbReference>
<dbReference type="STRING" id="1122213.GCA_000423365_03104"/>
<gene>
    <name evidence="2" type="ORF">MXMO3_00392</name>
</gene>
<keyword evidence="1" id="KW-0812">Transmembrane</keyword>
<feature type="transmembrane region" description="Helical" evidence="1">
    <location>
        <begin position="21"/>
        <end position="42"/>
    </location>
</feature>
<feature type="transmembrane region" description="Helical" evidence="1">
    <location>
        <begin position="240"/>
        <end position="262"/>
    </location>
</feature>
<feature type="transmembrane region" description="Helical" evidence="1">
    <location>
        <begin position="85"/>
        <end position="102"/>
    </location>
</feature>
<feature type="transmembrane region" description="Helical" evidence="1">
    <location>
        <begin position="373"/>
        <end position="390"/>
    </location>
</feature>
<evidence type="ECO:0000313" key="3">
    <source>
        <dbReference type="Proteomes" id="UP000258927"/>
    </source>
</evidence>
<feature type="transmembrane region" description="Helical" evidence="1">
    <location>
        <begin position="175"/>
        <end position="195"/>
    </location>
</feature>
<feature type="transmembrane region" description="Helical" evidence="1">
    <location>
        <begin position="62"/>
        <end position="78"/>
    </location>
</feature>
<organism evidence="2 3">
    <name type="scientific">Maritalea myrionectae</name>
    <dbReference type="NCBI Taxonomy" id="454601"/>
    <lineage>
        <taxon>Bacteria</taxon>
        <taxon>Pseudomonadati</taxon>
        <taxon>Pseudomonadota</taxon>
        <taxon>Alphaproteobacteria</taxon>
        <taxon>Hyphomicrobiales</taxon>
        <taxon>Devosiaceae</taxon>
        <taxon>Maritalea</taxon>
    </lineage>
</organism>
<feature type="transmembrane region" description="Helical" evidence="1">
    <location>
        <begin position="114"/>
        <end position="133"/>
    </location>
</feature>
<protein>
    <recommendedName>
        <fullName evidence="4">NnrS family protein</fullName>
    </recommendedName>
</protein>